<accession>A0A1I0WFT9</accession>
<dbReference type="AlphaFoldDB" id="A0A1I0WFT9"/>
<sequence>MLSKNKLVKFKKALKGFYNGKCRITCSKEIEDVYGITKFIDEVILDDEPCRLSHSSVTIQTPGEVSAKTNQRIKLFMDNTIPIPEGARIKVIQNDIETDYRCSGTALVFETHQEIELILEKERA</sequence>
<dbReference type="STRING" id="1120918.SAMN05216249_10458"/>
<reference evidence="1 2" key="1">
    <citation type="submission" date="2016-10" db="EMBL/GenBank/DDBJ databases">
        <authorList>
            <person name="de Groot N.N."/>
        </authorList>
    </citation>
    <scope>NUCLEOTIDE SEQUENCE [LARGE SCALE GENOMIC DNA]</scope>
    <source>
        <strain evidence="1 2">DSM 5522</strain>
    </source>
</reference>
<dbReference type="OrthoDB" id="2942871at2"/>
<keyword evidence="2" id="KW-1185">Reference proteome</keyword>
<evidence type="ECO:0000313" key="2">
    <source>
        <dbReference type="Proteomes" id="UP000198838"/>
    </source>
</evidence>
<dbReference type="RefSeq" id="WP_092870759.1">
    <property type="nucleotide sequence ID" value="NZ_FOJY01000004.1"/>
</dbReference>
<dbReference type="Proteomes" id="UP000198838">
    <property type="component" value="Unassembled WGS sequence"/>
</dbReference>
<evidence type="ECO:0000313" key="1">
    <source>
        <dbReference type="EMBL" id="SFA87619.1"/>
    </source>
</evidence>
<gene>
    <name evidence="1" type="ORF">SAMN05216249_10458</name>
</gene>
<name>A0A1I0WFT9_9FIRM</name>
<organism evidence="1 2">
    <name type="scientific">Acetitomaculum ruminis DSM 5522</name>
    <dbReference type="NCBI Taxonomy" id="1120918"/>
    <lineage>
        <taxon>Bacteria</taxon>
        <taxon>Bacillati</taxon>
        <taxon>Bacillota</taxon>
        <taxon>Clostridia</taxon>
        <taxon>Lachnospirales</taxon>
        <taxon>Lachnospiraceae</taxon>
        <taxon>Acetitomaculum</taxon>
    </lineage>
</organism>
<protein>
    <submittedName>
        <fullName evidence="1">Uncharacterized protein</fullName>
    </submittedName>
</protein>
<dbReference type="EMBL" id="FOJY01000004">
    <property type="protein sequence ID" value="SFA87619.1"/>
    <property type="molecule type" value="Genomic_DNA"/>
</dbReference>
<proteinExistence type="predicted"/>